<sequence>MRPTAAATGALRTVLLLMLCLLCGSALASGPTPTQLADTPLPRQQLSGPLWWLNSPTPLDAEQALRRLQDGYGRILDATFPALGFRSNTQWFLLQLEQTGAQHEWVLQLGRPYLDHVRLYRVEQDQPILLHTLGGAEPFHERPLADRSLSVPLTLAPGQHSFLLAVKTDTAIDLPIRLLTQSEFARQQSRDGLRLGLFYGAMLIMVLFNLFLFMSSGDRSYLYYVAHLASVGLNLLTRDGLAYQYLWPDAPHWNHYSLVLLNAVAVSSSILFTSHFLGLSKDRPAIHRHVLLAAGLVLMVSFAAPLDYSLALRLSALVVVIWVLAANILAIREWRLGQRSAGYFFSAFFVLGLCSTLYVLKGFGVLPVSTWLESAMQFGLALQALLLSFALADRMNTLTLRSNRAQQAANSELEERVRERTQALNTALDARNQFLAVMGHEIRTPLNGIIGTLDLLRDTPLTSDQARHLGIIEQSGHNLLTLIDDVLDYSRLEAGKMPIQSATVDLATLTEECVQLFQSRAARDGNRISHYLAPSALQPVLGDPLRLRQVLVNLLSNAVKFTDHGEIWVRWYRDERRPEFMVCEVEDTGIGIPREQLTELFEQFRQVDGSSSRRHGGTGLGLAICRQIVEAMGGDISVDSIPQRGSCFTFRVPLPISQAINPVADDERPAGVRSARLLVVDDNPINLMVAEGLCRKLGHEVESADSGMAAIDRLMSSRWPFEVILLDCEMPGLDGYATARRIIGLQQQGLVAPAPIIALSAHALPEKVAACFDAGMVGHIDKPVTLAKLEQGLRAVLAPPRALAATAQSNSRSN</sequence>
<feature type="signal peptide" evidence="8">
    <location>
        <begin position="1"/>
        <end position="28"/>
    </location>
</feature>
<evidence type="ECO:0000256" key="5">
    <source>
        <dbReference type="ARBA" id="ARBA00022777"/>
    </source>
</evidence>
<dbReference type="RefSeq" id="WP_369456403.1">
    <property type="nucleotide sequence ID" value="NZ_JBGCUO010000003.1"/>
</dbReference>
<dbReference type="Pfam" id="PF00072">
    <property type="entry name" value="Response_reg"/>
    <property type="match status" value="1"/>
</dbReference>
<gene>
    <name evidence="11" type="ORF">AB5I84_13285</name>
</gene>
<keyword evidence="3 6" id="KW-0597">Phosphoprotein</keyword>
<dbReference type="PRINTS" id="PR00344">
    <property type="entry name" value="BCTRLSENSOR"/>
</dbReference>
<dbReference type="InterPro" id="IPR036890">
    <property type="entry name" value="HATPase_C_sf"/>
</dbReference>
<evidence type="ECO:0000259" key="10">
    <source>
        <dbReference type="PROSITE" id="PS50110"/>
    </source>
</evidence>
<dbReference type="PROSITE" id="PS50109">
    <property type="entry name" value="HIS_KIN"/>
    <property type="match status" value="1"/>
</dbReference>
<dbReference type="Gene3D" id="3.40.50.2300">
    <property type="match status" value="1"/>
</dbReference>
<dbReference type="CDD" id="cd00082">
    <property type="entry name" value="HisKA"/>
    <property type="match status" value="1"/>
</dbReference>
<keyword evidence="5" id="KW-0418">Kinase</keyword>
<feature type="chain" id="PRO_5047419248" description="histidine kinase" evidence="8">
    <location>
        <begin position="29"/>
        <end position="814"/>
    </location>
</feature>
<feature type="domain" description="Response regulatory" evidence="10">
    <location>
        <begin position="676"/>
        <end position="797"/>
    </location>
</feature>
<dbReference type="PANTHER" id="PTHR43047">
    <property type="entry name" value="TWO-COMPONENT HISTIDINE PROTEIN KINASE"/>
    <property type="match status" value="1"/>
</dbReference>
<evidence type="ECO:0000256" key="7">
    <source>
        <dbReference type="SAM" id="Phobius"/>
    </source>
</evidence>
<protein>
    <recommendedName>
        <fullName evidence="2">histidine kinase</fullName>
        <ecNumber evidence="2">2.7.13.3</ecNumber>
    </recommendedName>
</protein>
<dbReference type="Pfam" id="PF02518">
    <property type="entry name" value="HATPase_c"/>
    <property type="match status" value="1"/>
</dbReference>
<dbReference type="InterPro" id="IPR011623">
    <property type="entry name" value="7TMR_DISM_rcpt_extracell_dom1"/>
</dbReference>
<evidence type="ECO:0000256" key="8">
    <source>
        <dbReference type="SAM" id="SignalP"/>
    </source>
</evidence>
<name>A0ABV4AKF9_9GAMM</name>
<dbReference type="InterPro" id="IPR036097">
    <property type="entry name" value="HisK_dim/P_sf"/>
</dbReference>
<keyword evidence="7" id="KW-1133">Transmembrane helix</keyword>
<dbReference type="InterPro" id="IPR003661">
    <property type="entry name" value="HisK_dim/P_dom"/>
</dbReference>
<evidence type="ECO:0000256" key="6">
    <source>
        <dbReference type="PROSITE-ProRule" id="PRU00169"/>
    </source>
</evidence>
<dbReference type="Gene3D" id="2.60.40.2380">
    <property type="match status" value="1"/>
</dbReference>
<dbReference type="SUPFAM" id="SSF47384">
    <property type="entry name" value="Homodimeric domain of signal transducing histidine kinase"/>
    <property type="match status" value="1"/>
</dbReference>
<keyword evidence="12" id="KW-1185">Reference proteome</keyword>
<feature type="transmembrane region" description="Helical" evidence="7">
    <location>
        <begin position="312"/>
        <end position="331"/>
    </location>
</feature>
<dbReference type="SMART" id="SM00388">
    <property type="entry name" value="HisKA"/>
    <property type="match status" value="1"/>
</dbReference>
<keyword evidence="7" id="KW-0812">Transmembrane</keyword>
<dbReference type="Pfam" id="PF07696">
    <property type="entry name" value="7TMR-DISMED2"/>
    <property type="match status" value="1"/>
</dbReference>
<dbReference type="InterPro" id="IPR003594">
    <property type="entry name" value="HATPase_dom"/>
</dbReference>
<dbReference type="Proteomes" id="UP001562065">
    <property type="component" value="Unassembled WGS sequence"/>
</dbReference>
<feature type="domain" description="Histidine kinase" evidence="9">
    <location>
        <begin position="437"/>
        <end position="656"/>
    </location>
</feature>
<dbReference type="InterPro" id="IPR011006">
    <property type="entry name" value="CheY-like_superfamily"/>
</dbReference>
<dbReference type="InterPro" id="IPR001789">
    <property type="entry name" value="Sig_transdc_resp-reg_receiver"/>
</dbReference>
<dbReference type="SMART" id="SM00387">
    <property type="entry name" value="HATPase_c"/>
    <property type="match status" value="1"/>
</dbReference>
<dbReference type="PANTHER" id="PTHR43047:SF64">
    <property type="entry name" value="HISTIDINE KINASE CONTAINING CHEY-HOMOLOGOUS RECEIVER DOMAIN AND PAS DOMAIN-RELATED"/>
    <property type="match status" value="1"/>
</dbReference>
<evidence type="ECO:0000313" key="11">
    <source>
        <dbReference type="EMBL" id="MEY1663130.1"/>
    </source>
</evidence>
<accession>A0ABV4AKF9</accession>
<keyword evidence="7" id="KW-0472">Membrane</keyword>
<dbReference type="EC" id="2.7.13.3" evidence="2"/>
<feature type="transmembrane region" description="Helical" evidence="7">
    <location>
        <begin position="343"/>
        <end position="363"/>
    </location>
</feature>
<dbReference type="CDD" id="cd17546">
    <property type="entry name" value="REC_hyHK_CKI1_RcsC-like"/>
    <property type="match status" value="1"/>
</dbReference>
<dbReference type="SUPFAM" id="SSF52172">
    <property type="entry name" value="CheY-like"/>
    <property type="match status" value="1"/>
</dbReference>
<evidence type="ECO:0000256" key="3">
    <source>
        <dbReference type="ARBA" id="ARBA00022553"/>
    </source>
</evidence>
<dbReference type="PROSITE" id="PS50110">
    <property type="entry name" value="RESPONSE_REGULATORY"/>
    <property type="match status" value="1"/>
</dbReference>
<feature type="modified residue" description="4-aspartylphosphate" evidence="6">
    <location>
        <position position="727"/>
    </location>
</feature>
<feature type="transmembrane region" description="Helical" evidence="7">
    <location>
        <begin position="257"/>
        <end position="277"/>
    </location>
</feature>
<dbReference type="InterPro" id="IPR011622">
    <property type="entry name" value="7TMR_DISM_rcpt_extracell_dom2"/>
</dbReference>
<keyword evidence="4" id="KW-0808">Transferase</keyword>
<dbReference type="EMBL" id="JBGCUO010000003">
    <property type="protein sequence ID" value="MEY1663130.1"/>
    <property type="molecule type" value="Genomic_DNA"/>
</dbReference>
<comment type="caution">
    <text evidence="11">The sequence shown here is derived from an EMBL/GenBank/DDBJ whole genome shotgun (WGS) entry which is preliminary data.</text>
</comment>
<organism evidence="11 12">
    <name type="scientific">Isoalcanivorax beigongshangi</name>
    <dbReference type="NCBI Taxonomy" id="3238810"/>
    <lineage>
        <taxon>Bacteria</taxon>
        <taxon>Pseudomonadati</taxon>
        <taxon>Pseudomonadota</taxon>
        <taxon>Gammaproteobacteria</taxon>
        <taxon>Oceanospirillales</taxon>
        <taxon>Alcanivoracaceae</taxon>
        <taxon>Isoalcanivorax</taxon>
    </lineage>
</organism>
<dbReference type="CDD" id="cd16922">
    <property type="entry name" value="HATPase_EvgS-ArcB-TorS-like"/>
    <property type="match status" value="1"/>
</dbReference>
<reference evidence="11 12" key="1">
    <citation type="submission" date="2024-07" db="EMBL/GenBank/DDBJ databases">
        <authorList>
            <person name="Ren Q."/>
        </authorList>
    </citation>
    <scope>NUCLEOTIDE SEQUENCE [LARGE SCALE GENOMIC DNA]</scope>
    <source>
        <strain evidence="11 12">REN37</strain>
    </source>
</reference>
<proteinExistence type="predicted"/>
<dbReference type="Gene3D" id="1.10.287.130">
    <property type="match status" value="1"/>
</dbReference>
<feature type="transmembrane region" description="Helical" evidence="7">
    <location>
        <begin position="289"/>
        <end position="306"/>
    </location>
</feature>
<dbReference type="InterPro" id="IPR005467">
    <property type="entry name" value="His_kinase_dom"/>
</dbReference>
<dbReference type="SMART" id="SM00448">
    <property type="entry name" value="REC"/>
    <property type="match status" value="1"/>
</dbReference>
<evidence type="ECO:0000313" key="12">
    <source>
        <dbReference type="Proteomes" id="UP001562065"/>
    </source>
</evidence>
<evidence type="ECO:0000259" key="9">
    <source>
        <dbReference type="PROSITE" id="PS50109"/>
    </source>
</evidence>
<dbReference type="Pfam" id="PF07695">
    <property type="entry name" value="7TMR-DISM_7TM"/>
    <property type="match status" value="1"/>
</dbReference>
<dbReference type="SUPFAM" id="SSF55874">
    <property type="entry name" value="ATPase domain of HSP90 chaperone/DNA topoisomerase II/histidine kinase"/>
    <property type="match status" value="1"/>
</dbReference>
<dbReference type="Pfam" id="PF00512">
    <property type="entry name" value="HisKA"/>
    <property type="match status" value="1"/>
</dbReference>
<dbReference type="InterPro" id="IPR004358">
    <property type="entry name" value="Sig_transdc_His_kin-like_C"/>
</dbReference>
<evidence type="ECO:0000256" key="2">
    <source>
        <dbReference type="ARBA" id="ARBA00012438"/>
    </source>
</evidence>
<keyword evidence="8" id="KW-0732">Signal</keyword>
<dbReference type="Gene3D" id="3.30.565.10">
    <property type="entry name" value="Histidine kinase-like ATPase, C-terminal domain"/>
    <property type="match status" value="1"/>
</dbReference>
<evidence type="ECO:0000256" key="1">
    <source>
        <dbReference type="ARBA" id="ARBA00000085"/>
    </source>
</evidence>
<comment type="catalytic activity">
    <reaction evidence="1">
        <text>ATP + protein L-histidine = ADP + protein N-phospho-L-histidine.</text>
        <dbReference type="EC" id="2.7.13.3"/>
    </reaction>
</comment>
<feature type="transmembrane region" description="Helical" evidence="7">
    <location>
        <begin position="196"/>
        <end position="214"/>
    </location>
</feature>
<evidence type="ECO:0000256" key="4">
    <source>
        <dbReference type="ARBA" id="ARBA00022679"/>
    </source>
</evidence>